<gene>
    <name evidence="1" type="ORF">PIB30_045391</name>
</gene>
<sequence>MSLYLTLQEIRLLPAELEGDITGDLGAELPADLAFRGRGPKNYQRIKFPPENPTIMSGTEWKKWEGKLPAEFSPNNSAGNGILQNAPFQYRQWLRAPIRTSKSPPSPFSVEPHPNLRSPPVVFSIRVYWRRHGDVAAATTTVEPVCLQPPSEYLEDRTSKARTTAVLPRSPVLAVLPGRPVFRPCHSFSPSVQLQPPLKAQGTVLTEFNAAQRFVLAPLRHHHHREVFNIGTPLLQILQGNVLNSLLIQVVLEKKSSTLPAGHVPAHAHKTKASSNFFPCLNNIRTKFDFQIPKDKLKGEDMKSDPAIQSNVKQKIAPDSMRGLLPKHNNCTKEITSVIKLMYDKAWPNWKVIPAATWARIFDKWAENFTWEKRHDELVKAIFNTRASKRFSGMMEGVRDRKEHLTQWCRPELKKALYHY</sequence>
<evidence type="ECO:0000313" key="1">
    <source>
        <dbReference type="EMBL" id="MED6171925.1"/>
    </source>
</evidence>
<dbReference type="EMBL" id="JASCZI010151311">
    <property type="protein sequence ID" value="MED6171925.1"/>
    <property type="molecule type" value="Genomic_DNA"/>
</dbReference>
<dbReference type="Proteomes" id="UP001341840">
    <property type="component" value="Unassembled WGS sequence"/>
</dbReference>
<keyword evidence="2" id="KW-1185">Reference proteome</keyword>
<name>A0ABU6VGV4_9FABA</name>
<organism evidence="1 2">
    <name type="scientific">Stylosanthes scabra</name>
    <dbReference type="NCBI Taxonomy" id="79078"/>
    <lineage>
        <taxon>Eukaryota</taxon>
        <taxon>Viridiplantae</taxon>
        <taxon>Streptophyta</taxon>
        <taxon>Embryophyta</taxon>
        <taxon>Tracheophyta</taxon>
        <taxon>Spermatophyta</taxon>
        <taxon>Magnoliopsida</taxon>
        <taxon>eudicotyledons</taxon>
        <taxon>Gunneridae</taxon>
        <taxon>Pentapetalae</taxon>
        <taxon>rosids</taxon>
        <taxon>fabids</taxon>
        <taxon>Fabales</taxon>
        <taxon>Fabaceae</taxon>
        <taxon>Papilionoideae</taxon>
        <taxon>50 kb inversion clade</taxon>
        <taxon>dalbergioids sensu lato</taxon>
        <taxon>Dalbergieae</taxon>
        <taxon>Pterocarpus clade</taxon>
        <taxon>Stylosanthes</taxon>
    </lineage>
</organism>
<accession>A0ABU6VGV4</accession>
<protein>
    <submittedName>
        <fullName evidence="1">Uncharacterized protein</fullName>
    </submittedName>
</protein>
<comment type="caution">
    <text evidence="1">The sequence shown here is derived from an EMBL/GenBank/DDBJ whole genome shotgun (WGS) entry which is preliminary data.</text>
</comment>
<evidence type="ECO:0000313" key="2">
    <source>
        <dbReference type="Proteomes" id="UP001341840"/>
    </source>
</evidence>
<reference evidence="1 2" key="1">
    <citation type="journal article" date="2023" name="Plants (Basel)">
        <title>Bridging the Gap: Combining Genomics and Transcriptomics Approaches to Understand Stylosanthes scabra, an Orphan Legume from the Brazilian Caatinga.</title>
        <authorList>
            <person name="Ferreira-Neto J.R.C."/>
            <person name="da Silva M.D."/>
            <person name="Binneck E."/>
            <person name="de Melo N.F."/>
            <person name="da Silva R.H."/>
            <person name="de Melo A.L.T.M."/>
            <person name="Pandolfi V."/>
            <person name="Bustamante F.O."/>
            <person name="Brasileiro-Vidal A.C."/>
            <person name="Benko-Iseppon A.M."/>
        </authorList>
    </citation>
    <scope>NUCLEOTIDE SEQUENCE [LARGE SCALE GENOMIC DNA]</scope>
    <source>
        <tissue evidence="1">Leaves</tissue>
    </source>
</reference>
<proteinExistence type="predicted"/>